<dbReference type="Proteomes" id="UP000534294">
    <property type="component" value="Unassembled WGS sequence"/>
</dbReference>
<comment type="caution">
    <text evidence="1">The sequence shown here is derived from an EMBL/GenBank/DDBJ whole genome shotgun (WGS) entry which is preliminary data.</text>
</comment>
<accession>A0A7W7YK40</accession>
<protein>
    <submittedName>
        <fullName evidence="1">Uncharacterized protein</fullName>
    </submittedName>
</protein>
<dbReference type="EMBL" id="JACHIF010000003">
    <property type="protein sequence ID" value="MBB5037537.1"/>
    <property type="molecule type" value="Genomic_DNA"/>
</dbReference>
<evidence type="ECO:0000313" key="2">
    <source>
        <dbReference type="Proteomes" id="UP000534294"/>
    </source>
</evidence>
<organism evidence="1 2">
    <name type="scientific">Prosthecobacter dejongeii</name>
    <dbReference type="NCBI Taxonomy" id="48465"/>
    <lineage>
        <taxon>Bacteria</taxon>
        <taxon>Pseudomonadati</taxon>
        <taxon>Verrucomicrobiota</taxon>
        <taxon>Verrucomicrobiia</taxon>
        <taxon>Verrucomicrobiales</taxon>
        <taxon>Verrucomicrobiaceae</taxon>
        <taxon>Prosthecobacter</taxon>
    </lineage>
</organism>
<reference evidence="1 2" key="1">
    <citation type="submission" date="2020-08" db="EMBL/GenBank/DDBJ databases">
        <title>Genomic Encyclopedia of Type Strains, Phase IV (KMG-IV): sequencing the most valuable type-strain genomes for metagenomic binning, comparative biology and taxonomic classification.</title>
        <authorList>
            <person name="Goeker M."/>
        </authorList>
    </citation>
    <scope>NUCLEOTIDE SEQUENCE [LARGE SCALE GENOMIC DNA]</scope>
    <source>
        <strain evidence="1 2">DSM 12251</strain>
    </source>
</reference>
<evidence type="ECO:0000313" key="1">
    <source>
        <dbReference type="EMBL" id="MBB5037537.1"/>
    </source>
</evidence>
<gene>
    <name evidence="1" type="ORF">HNQ64_001786</name>
</gene>
<dbReference type="AlphaFoldDB" id="A0A7W7YK40"/>
<sequence>MAIIKPPIVREKSEGAQSRSSTKVEAEFLRNSTLSGLDGVQLEIISPMTIAVAKMVEGGTCQSEGVPNTDTPSLLHFYHPEIAKELNPKQPDVTAALILYNLSLWQRNRYKQTLILGRRYCFRSLSQLQHDHPYFTQAAIHKALQRLEKKLGNDFLVRRDKSKLWFSIGDSIAEQLKASSGGKLGKLGKGTHLHSFSVSDAMATECVRSAVLLGNLKYALAHFTDPLRDAQGVPYAELSATKLSPILGFSEDTISRCLKAMCAQNIIAKHPARPCFHTLKSAGLLVDIQTAEVQTGPAEVHSQPADVHSAEASMLLEPPQNQGFQRVDETTYINEYINSDIKGHYRVAMTSSNDSEDRPLTGLRFLGDRAKEVIKTLRSSSLKNDQVYAPRLPSHVCGQQPELPYDEVLACTSAYEDLPYDLVTEDMLTDSQWIDEQIQEVLDAWARQEFSVDERDQKGLRQLFHDNPQLTAESLLELLSFCQPDPLFYREWKLKRGKYDPQFFLKQAKTPKLMLRYLPKIITQVYKRCENIEGRWQYEGDVEAPFDQLNFDYLGGEKVSAICSFRHPDKIDVEYVE</sequence>
<keyword evidence="2" id="KW-1185">Reference proteome</keyword>
<proteinExistence type="predicted"/>
<name>A0A7W7YK40_9BACT</name>